<evidence type="ECO:0000313" key="2">
    <source>
        <dbReference type="EMBL" id="KAB1070366.1"/>
    </source>
</evidence>
<evidence type="ECO:0008006" key="4">
    <source>
        <dbReference type="Google" id="ProtNLM"/>
    </source>
</evidence>
<evidence type="ECO:0000313" key="3">
    <source>
        <dbReference type="Proteomes" id="UP000474159"/>
    </source>
</evidence>
<keyword evidence="3" id="KW-1185">Reference proteome</keyword>
<dbReference type="SUPFAM" id="SSF53335">
    <property type="entry name" value="S-adenosyl-L-methionine-dependent methyltransferases"/>
    <property type="match status" value="1"/>
</dbReference>
<reference evidence="2 3" key="1">
    <citation type="submission" date="2019-09" db="EMBL/GenBank/DDBJ databases">
        <title>YIM 48816 draft genome.</title>
        <authorList>
            <person name="Jiang L."/>
        </authorList>
    </citation>
    <scope>NUCLEOTIDE SEQUENCE [LARGE SCALE GENOMIC DNA]</scope>
    <source>
        <strain evidence="2 3">YIM 48816</strain>
    </source>
</reference>
<sequence>MTTRGTRKDIWHGSSSPGARDKNSKQQGHIDMTYGIELSLTSLANRYGSDKGNQHESRHQYTYIYDLLFSPMRDSEINFLEMGLARGGPELGQPIDRIVDSPSVSMWLEYFSSAKIFGFDISDFSHIKHDRFTFIRGDSGNRPDLRKVAASAPYFNVIIDDGSHASYHQQLGLKVLFDKLLPGGLYIIEDLHWQSPYFESVLPSVPKTGTFLRELFENNKYLENSLFSEEDAKDLFLSTSAFAVFGHVDSEYRGPKIAILKKIS</sequence>
<proteinExistence type="predicted"/>
<dbReference type="OrthoDB" id="9816424at2"/>
<dbReference type="EMBL" id="VZZK01000064">
    <property type="protein sequence ID" value="KAB1070366.1"/>
    <property type="molecule type" value="Genomic_DNA"/>
</dbReference>
<feature type="region of interest" description="Disordered" evidence="1">
    <location>
        <begin position="1"/>
        <end position="27"/>
    </location>
</feature>
<dbReference type="InterPro" id="IPR029063">
    <property type="entry name" value="SAM-dependent_MTases_sf"/>
</dbReference>
<accession>A0A6L3SQY6</accession>
<dbReference type="AlphaFoldDB" id="A0A6L3SQY6"/>
<evidence type="ECO:0000256" key="1">
    <source>
        <dbReference type="SAM" id="MobiDB-lite"/>
    </source>
</evidence>
<protein>
    <recommendedName>
        <fullName evidence="4">Class I SAM-dependent methyltransferase</fullName>
    </recommendedName>
</protein>
<comment type="caution">
    <text evidence="2">The sequence shown here is derived from an EMBL/GenBank/DDBJ whole genome shotgun (WGS) entry which is preliminary data.</text>
</comment>
<name>A0A6L3SQY6_9HYPH</name>
<dbReference type="Proteomes" id="UP000474159">
    <property type="component" value="Unassembled WGS sequence"/>
</dbReference>
<feature type="compositionally biased region" description="Basic and acidic residues" evidence="1">
    <location>
        <begin position="1"/>
        <end position="11"/>
    </location>
</feature>
<dbReference type="Gene3D" id="3.40.50.150">
    <property type="entry name" value="Vaccinia Virus protein VP39"/>
    <property type="match status" value="1"/>
</dbReference>
<organism evidence="2 3">
    <name type="scientific">Methylobacterium soli</name>
    <dbReference type="NCBI Taxonomy" id="553447"/>
    <lineage>
        <taxon>Bacteria</taxon>
        <taxon>Pseudomonadati</taxon>
        <taxon>Pseudomonadota</taxon>
        <taxon>Alphaproteobacteria</taxon>
        <taxon>Hyphomicrobiales</taxon>
        <taxon>Methylobacteriaceae</taxon>
        <taxon>Methylobacterium</taxon>
    </lineage>
</organism>
<dbReference type="RefSeq" id="WP_151005328.1">
    <property type="nucleotide sequence ID" value="NZ_BPQY01000032.1"/>
</dbReference>
<gene>
    <name evidence="2" type="ORF">F6X53_30185</name>
</gene>